<keyword evidence="3" id="KW-1185">Reference proteome</keyword>
<feature type="signal peptide" evidence="1">
    <location>
        <begin position="1"/>
        <end position="26"/>
    </location>
</feature>
<name>A0A0S4LEA5_9BACT</name>
<evidence type="ECO:0000256" key="1">
    <source>
        <dbReference type="SAM" id="SignalP"/>
    </source>
</evidence>
<reference evidence="2 3" key="1">
    <citation type="submission" date="2015-10" db="EMBL/GenBank/DDBJ databases">
        <authorList>
            <person name="Gilbert D.G."/>
        </authorList>
    </citation>
    <scope>NUCLEOTIDE SEQUENCE [LARGE SCALE GENOMIC DNA]</scope>
    <source>
        <strain evidence="2">COMA1</strain>
    </source>
</reference>
<dbReference type="STRING" id="1742972.COMA1_11588"/>
<feature type="chain" id="PRO_5006623972" evidence="1">
    <location>
        <begin position="27"/>
        <end position="102"/>
    </location>
</feature>
<evidence type="ECO:0000313" key="3">
    <source>
        <dbReference type="Proteomes" id="UP000199032"/>
    </source>
</evidence>
<proteinExistence type="predicted"/>
<sequence>MLARLKQSWFVWLLLVCLVLVNGAMAAPSVGHAQHHADHQAGTHSTGICAWLCAAGQDVESTSVSLESSLKPIEQTVAVSISPIHISVSLHSFFRGPPLLLA</sequence>
<gene>
    <name evidence="2" type="ORF">COMA1_11588</name>
</gene>
<organism evidence="2 3">
    <name type="scientific">Candidatus Nitrospira nitrosa</name>
    <dbReference type="NCBI Taxonomy" id="1742972"/>
    <lineage>
        <taxon>Bacteria</taxon>
        <taxon>Pseudomonadati</taxon>
        <taxon>Nitrospirota</taxon>
        <taxon>Nitrospiria</taxon>
        <taxon>Nitrospirales</taxon>
        <taxon>Nitrospiraceae</taxon>
        <taxon>Nitrospira</taxon>
    </lineage>
</organism>
<dbReference type="EMBL" id="CZQA01000001">
    <property type="protein sequence ID" value="CUS34230.1"/>
    <property type="molecule type" value="Genomic_DNA"/>
</dbReference>
<accession>A0A0S4LEA5</accession>
<dbReference type="AlphaFoldDB" id="A0A0S4LEA5"/>
<protein>
    <submittedName>
        <fullName evidence="2">Uncharacterized protein</fullName>
    </submittedName>
</protein>
<evidence type="ECO:0000313" key="2">
    <source>
        <dbReference type="EMBL" id="CUS34230.1"/>
    </source>
</evidence>
<dbReference type="RefSeq" id="WP_090746063.1">
    <property type="nucleotide sequence ID" value="NZ_CZQA01000001.1"/>
</dbReference>
<dbReference type="Proteomes" id="UP000199032">
    <property type="component" value="Unassembled WGS sequence"/>
</dbReference>
<dbReference type="OrthoDB" id="9985660at2"/>
<keyword evidence="1" id="KW-0732">Signal</keyword>